<dbReference type="Proteomes" id="UP000095287">
    <property type="component" value="Unplaced"/>
</dbReference>
<dbReference type="AlphaFoldDB" id="A0A1I8AGL2"/>
<evidence type="ECO:0000313" key="1">
    <source>
        <dbReference type="Proteomes" id="UP000095287"/>
    </source>
</evidence>
<dbReference type="WBParaSite" id="L893_g5578.t1">
    <property type="protein sequence ID" value="L893_g5578.t1"/>
    <property type="gene ID" value="L893_g5578"/>
</dbReference>
<sequence>CLLHALHPGLPAVVDGLELLAQLSHLFAQLRHALGLAGHRLQVAAVDPHGIARLATYLAVVALAGQQGDLLAGFEVADDPVPVGRAAAHVGAEAVADPAFIAAAFLGVGRATQDDQAAEQAGDK</sequence>
<proteinExistence type="predicted"/>
<reference evidence="2" key="1">
    <citation type="submission" date="2016-11" db="UniProtKB">
        <authorList>
            <consortium name="WormBaseParasite"/>
        </authorList>
    </citation>
    <scope>IDENTIFICATION</scope>
</reference>
<organism evidence="1 2">
    <name type="scientific">Steinernema glaseri</name>
    <dbReference type="NCBI Taxonomy" id="37863"/>
    <lineage>
        <taxon>Eukaryota</taxon>
        <taxon>Metazoa</taxon>
        <taxon>Ecdysozoa</taxon>
        <taxon>Nematoda</taxon>
        <taxon>Chromadorea</taxon>
        <taxon>Rhabditida</taxon>
        <taxon>Tylenchina</taxon>
        <taxon>Panagrolaimomorpha</taxon>
        <taxon>Strongyloidoidea</taxon>
        <taxon>Steinernematidae</taxon>
        <taxon>Steinernema</taxon>
    </lineage>
</organism>
<name>A0A1I8AGL2_9BILA</name>
<keyword evidence="1" id="KW-1185">Reference proteome</keyword>
<protein>
    <submittedName>
        <fullName evidence="2">Fido domain-containing protein</fullName>
    </submittedName>
</protein>
<evidence type="ECO:0000313" key="2">
    <source>
        <dbReference type="WBParaSite" id="L893_g5578.t1"/>
    </source>
</evidence>
<accession>A0A1I8AGL2</accession>